<dbReference type="Gene3D" id="1.20.1170.10">
    <property type="match status" value="1"/>
</dbReference>
<gene>
    <name evidence="3" type="ORF">LTR24_008195</name>
</gene>
<keyword evidence="2" id="KW-1133">Transmembrane helix</keyword>
<keyword evidence="2" id="KW-0472">Membrane</keyword>
<reference evidence="3 4" key="1">
    <citation type="submission" date="2023-08" db="EMBL/GenBank/DDBJ databases">
        <title>Black Yeasts Isolated from many extreme environments.</title>
        <authorList>
            <person name="Coleine C."/>
            <person name="Stajich J.E."/>
            <person name="Selbmann L."/>
        </authorList>
    </citation>
    <scope>NUCLEOTIDE SEQUENCE [LARGE SCALE GENOMIC DNA]</scope>
    <source>
        <strain evidence="3 4">CCFEE 5885</strain>
    </source>
</reference>
<dbReference type="EMBL" id="JAVRRG010000137">
    <property type="protein sequence ID" value="KAK5081441.1"/>
    <property type="molecule type" value="Genomic_DNA"/>
</dbReference>
<evidence type="ECO:0000256" key="1">
    <source>
        <dbReference type="SAM" id="Coils"/>
    </source>
</evidence>
<comment type="caution">
    <text evidence="3">The sequence shown here is derived from an EMBL/GenBank/DDBJ whole genome shotgun (WGS) entry which is preliminary data.</text>
</comment>
<keyword evidence="2" id="KW-0812">Transmembrane</keyword>
<keyword evidence="1" id="KW-0175">Coiled coil</keyword>
<protein>
    <submittedName>
        <fullName evidence="3">Uncharacterized protein</fullName>
    </submittedName>
</protein>
<evidence type="ECO:0000313" key="4">
    <source>
        <dbReference type="Proteomes" id="UP001345013"/>
    </source>
</evidence>
<sequence>MGSEVDVKKVNDKFGPPSYLETLLADIGTKKGRIVEGLTSFLTLPYVNALKVKDRTGKDVSLYEQVLSLKKKYEDLQDRSIPVVKAIGAYGRLSKALLPVVGKQGQLTLDQFLQINTGLVMRYGQQAKSIAEETNNLKREFTDLLELLETNLGEVVKKIAEQEAGLHEAEKEYAFEKANAIISGVITLCFLIGAGVALCMGAVPVALELGAHAGIALYETIKDAIKASDLAGVISNLKAGIESAKKTKAQLESLIPVFSEIVDMFSEIGKAWDNMNEGLSEVKDNYLAWSNPKLFTPEMLTMALQSWDKVIDAVDVYSRAITGTQPANVVPMHSLMATNIRSSANGVAKVGMPDTKILGLVANMAIQDTSRSLCRDIFSAPLVRGIFPRPSDLQNVANEYSGAANVLRQSGSGDTAVRCDDIKQAISNNVMPSQANALESLRKFTEQQPEIPLIPPQQNEWEKFCATRMETLKDGKAKTDICYKSIHDIQNSTSNLYDNLKARVGELHITLSNLERQIRQAEEDKARAMSMPFGGFVQLIQELLERLNGMYQERGRRYEEMNFLHDSIQRAEGCLQKVSSLRNTTATMDSTWNSMQTQMITAADVWPVLHDVKQSDLEIDLYKSTWAAVRNALGN</sequence>
<keyword evidence="4" id="KW-1185">Reference proteome</keyword>
<name>A0ABR0K0M4_9EURO</name>
<dbReference type="Proteomes" id="UP001345013">
    <property type="component" value="Unassembled WGS sequence"/>
</dbReference>
<feature type="transmembrane region" description="Helical" evidence="2">
    <location>
        <begin position="180"/>
        <end position="203"/>
    </location>
</feature>
<proteinExistence type="predicted"/>
<evidence type="ECO:0000313" key="3">
    <source>
        <dbReference type="EMBL" id="KAK5081441.1"/>
    </source>
</evidence>
<feature type="coiled-coil region" evidence="1">
    <location>
        <begin position="497"/>
        <end position="531"/>
    </location>
</feature>
<dbReference type="SUPFAM" id="SSF58100">
    <property type="entry name" value="Bacterial hemolysins"/>
    <property type="match status" value="1"/>
</dbReference>
<organism evidence="3 4">
    <name type="scientific">Lithohypha guttulata</name>
    <dbReference type="NCBI Taxonomy" id="1690604"/>
    <lineage>
        <taxon>Eukaryota</taxon>
        <taxon>Fungi</taxon>
        <taxon>Dikarya</taxon>
        <taxon>Ascomycota</taxon>
        <taxon>Pezizomycotina</taxon>
        <taxon>Eurotiomycetes</taxon>
        <taxon>Chaetothyriomycetidae</taxon>
        <taxon>Chaetothyriales</taxon>
        <taxon>Trichomeriaceae</taxon>
        <taxon>Lithohypha</taxon>
    </lineage>
</organism>
<accession>A0ABR0K0M4</accession>
<evidence type="ECO:0000256" key="2">
    <source>
        <dbReference type="SAM" id="Phobius"/>
    </source>
</evidence>
<feature type="coiled-coil region" evidence="1">
    <location>
        <begin position="131"/>
        <end position="179"/>
    </location>
</feature>